<dbReference type="PANTHER" id="PTHR43877:SF2">
    <property type="entry name" value="AMINOALKYLPHOSPHONATE N-ACETYLTRANSFERASE-RELATED"/>
    <property type="match status" value="1"/>
</dbReference>
<dbReference type="CDD" id="cd04301">
    <property type="entry name" value="NAT_SF"/>
    <property type="match status" value="1"/>
</dbReference>
<organism evidence="4 5">
    <name type="scientific">Cupriavidus basilensis</name>
    <dbReference type="NCBI Taxonomy" id="68895"/>
    <lineage>
        <taxon>Bacteria</taxon>
        <taxon>Pseudomonadati</taxon>
        <taxon>Pseudomonadota</taxon>
        <taxon>Betaproteobacteria</taxon>
        <taxon>Burkholderiales</taxon>
        <taxon>Burkholderiaceae</taxon>
        <taxon>Cupriavidus</taxon>
    </lineage>
</organism>
<dbReference type="Gene3D" id="3.40.630.30">
    <property type="match status" value="1"/>
</dbReference>
<name>A0A0C4YAM2_9BURK</name>
<dbReference type="STRING" id="68895.RR42_m1904"/>
<evidence type="ECO:0000313" key="5">
    <source>
        <dbReference type="Proteomes" id="UP000031843"/>
    </source>
</evidence>
<keyword evidence="1 4" id="KW-0808">Transferase</keyword>
<dbReference type="AlphaFoldDB" id="A0A0C4YAM2"/>
<evidence type="ECO:0000256" key="1">
    <source>
        <dbReference type="ARBA" id="ARBA00022679"/>
    </source>
</evidence>
<evidence type="ECO:0000259" key="3">
    <source>
        <dbReference type="PROSITE" id="PS51186"/>
    </source>
</evidence>
<dbReference type="InterPro" id="IPR000182">
    <property type="entry name" value="GNAT_dom"/>
</dbReference>
<keyword evidence="5" id="KW-1185">Reference proteome</keyword>
<dbReference type="PANTHER" id="PTHR43877">
    <property type="entry name" value="AMINOALKYLPHOSPHONATE N-ACETYLTRANSFERASE-RELATED-RELATED"/>
    <property type="match status" value="1"/>
</dbReference>
<dbReference type="Proteomes" id="UP000031843">
    <property type="component" value="Chromosome main"/>
</dbReference>
<evidence type="ECO:0000256" key="2">
    <source>
        <dbReference type="ARBA" id="ARBA00023315"/>
    </source>
</evidence>
<proteinExistence type="predicted"/>
<protein>
    <submittedName>
        <fullName evidence="4">Acetyltransferase, GNAT family</fullName>
    </submittedName>
</protein>
<keyword evidence="2" id="KW-0012">Acyltransferase</keyword>
<dbReference type="InterPro" id="IPR016181">
    <property type="entry name" value="Acyl_CoA_acyltransferase"/>
</dbReference>
<gene>
    <name evidence="4" type="ORF">RR42_m1904</name>
</gene>
<accession>A0A0C4YAM2</accession>
<evidence type="ECO:0000313" key="4">
    <source>
        <dbReference type="EMBL" id="AJG19299.1"/>
    </source>
</evidence>
<dbReference type="GO" id="GO:0016747">
    <property type="term" value="F:acyltransferase activity, transferring groups other than amino-acyl groups"/>
    <property type="evidence" value="ECO:0007669"/>
    <property type="project" value="InterPro"/>
</dbReference>
<dbReference type="PROSITE" id="PS51186">
    <property type="entry name" value="GNAT"/>
    <property type="match status" value="1"/>
</dbReference>
<dbReference type="SUPFAM" id="SSF55729">
    <property type="entry name" value="Acyl-CoA N-acyltransferases (Nat)"/>
    <property type="match status" value="1"/>
</dbReference>
<reference evidence="4 5" key="1">
    <citation type="journal article" date="2015" name="Genome Announc.">
        <title>Complete Genome Sequence of Cupriavidus basilensis 4G11, Isolated from the Oak Ridge Field Research Center Site.</title>
        <authorList>
            <person name="Ray J."/>
            <person name="Waters R.J."/>
            <person name="Skerker J.M."/>
            <person name="Kuehl J.V."/>
            <person name="Price M.N."/>
            <person name="Huang J."/>
            <person name="Chakraborty R."/>
            <person name="Arkin A.P."/>
            <person name="Deutschbauer A."/>
        </authorList>
    </citation>
    <scope>NUCLEOTIDE SEQUENCE [LARGE SCALE GENOMIC DNA]</scope>
    <source>
        <strain evidence="4">4G11</strain>
    </source>
</reference>
<dbReference type="InterPro" id="IPR050832">
    <property type="entry name" value="Bact_Acetyltransf"/>
</dbReference>
<dbReference type="EMBL" id="CP010536">
    <property type="protein sequence ID" value="AJG19299.1"/>
    <property type="molecule type" value="Genomic_DNA"/>
</dbReference>
<dbReference type="RefSeq" id="WP_201777360.1">
    <property type="nucleotide sequence ID" value="NZ_CP010536.1"/>
</dbReference>
<feature type="domain" description="N-acetyltransferase" evidence="3">
    <location>
        <begin position="4"/>
        <end position="157"/>
    </location>
</feature>
<sequence length="162" mass="18284">MEMPEIRRARRSDAQAAFDIRRLAIHDQCGTAYTPEQVQAWTTVPLTEWYRDLVENHFHLVCIQGDPVATGMIDFEKRELGAIFVHPDFMQRGLGMKMMTHLECLARQAELTEINLEATLNAAAFYRRCGFIGDKPSVYQSPSGLRLACMPMVKKLALAPAG</sequence>
<dbReference type="Pfam" id="PF13673">
    <property type="entry name" value="Acetyltransf_10"/>
    <property type="match status" value="1"/>
</dbReference>
<dbReference type="KEGG" id="cbw:RR42_m1904"/>